<keyword evidence="11" id="KW-1185">Reference proteome</keyword>
<dbReference type="EMBL" id="JAPKNK010000002">
    <property type="protein sequence ID" value="MCX5568639.1"/>
    <property type="molecule type" value="Genomic_DNA"/>
</dbReference>
<feature type="transmembrane region" description="Helical" evidence="8">
    <location>
        <begin position="138"/>
        <end position="159"/>
    </location>
</feature>
<accession>A0A9X3IJJ7</accession>
<organism evidence="10 11">
    <name type="scientific">Kaistia nematophila</name>
    <dbReference type="NCBI Taxonomy" id="2994654"/>
    <lineage>
        <taxon>Bacteria</taxon>
        <taxon>Pseudomonadati</taxon>
        <taxon>Pseudomonadota</taxon>
        <taxon>Alphaproteobacteria</taxon>
        <taxon>Hyphomicrobiales</taxon>
        <taxon>Kaistiaceae</taxon>
        <taxon>Kaistia</taxon>
    </lineage>
</organism>
<reference evidence="10" key="1">
    <citation type="submission" date="2022-11" db="EMBL/GenBank/DDBJ databases">
        <title>Biodiversity and phylogenetic relationships of bacteria.</title>
        <authorList>
            <person name="Machado R.A.R."/>
            <person name="Bhat A."/>
            <person name="Loulou A."/>
            <person name="Kallel S."/>
        </authorList>
    </citation>
    <scope>NUCLEOTIDE SEQUENCE</scope>
    <source>
        <strain evidence="10">K-TC2</strain>
    </source>
</reference>
<feature type="transmembrane region" description="Helical" evidence="8">
    <location>
        <begin position="65"/>
        <end position="87"/>
    </location>
</feature>
<keyword evidence="5 8" id="KW-1133">Transmembrane helix</keyword>
<keyword evidence="7" id="KW-0270">Exopolysaccharide synthesis</keyword>
<evidence type="ECO:0000256" key="7">
    <source>
        <dbReference type="ARBA" id="ARBA00023169"/>
    </source>
</evidence>
<feature type="transmembrane region" description="Helical" evidence="8">
    <location>
        <begin position="38"/>
        <end position="59"/>
    </location>
</feature>
<dbReference type="InterPro" id="IPR036291">
    <property type="entry name" value="NAD(P)-bd_dom_sf"/>
</dbReference>
<dbReference type="InterPro" id="IPR003362">
    <property type="entry name" value="Bact_transf"/>
</dbReference>
<evidence type="ECO:0000313" key="11">
    <source>
        <dbReference type="Proteomes" id="UP001144805"/>
    </source>
</evidence>
<dbReference type="AlphaFoldDB" id="A0A9X3IJJ7"/>
<evidence type="ECO:0000256" key="5">
    <source>
        <dbReference type="ARBA" id="ARBA00022989"/>
    </source>
</evidence>
<keyword evidence="6 8" id="KW-0472">Membrane</keyword>
<dbReference type="Proteomes" id="UP001144805">
    <property type="component" value="Unassembled WGS sequence"/>
</dbReference>
<dbReference type="InterPro" id="IPR017473">
    <property type="entry name" value="Undecaprenyl-P_gluc_Ptfrase"/>
</dbReference>
<name>A0A9X3IJJ7_9HYPH</name>
<comment type="subcellular location">
    <subcellularLocation>
        <location evidence="1">Membrane</location>
        <topology evidence="1">Multi-pass membrane protein</topology>
    </subcellularLocation>
</comment>
<keyword evidence="4 8" id="KW-0812">Transmembrane</keyword>
<comment type="similarity">
    <text evidence="2">Belongs to the bacterial sugar transferase family.</text>
</comment>
<evidence type="ECO:0000256" key="6">
    <source>
        <dbReference type="ARBA" id="ARBA00023136"/>
    </source>
</evidence>
<gene>
    <name evidence="10" type="ORF">OSH07_05495</name>
</gene>
<feature type="transmembrane region" description="Helical" evidence="8">
    <location>
        <begin position="108"/>
        <end position="126"/>
    </location>
</feature>
<evidence type="ECO:0000313" key="10">
    <source>
        <dbReference type="EMBL" id="MCX5568639.1"/>
    </source>
</evidence>
<feature type="domain" description="Bacterial sugar transferase" evidence="9">
    <location>
        <begin position="304"/>
        <end position="492"/>
    </location>
</feature>
<dbReference type="InterPro" id="IPR017475">
    <property type="entry name" value="EPS_sugar_tfrase"/>
</dbReference>
<dbReference type="NCBIfam" id="TIGR03025">
    <property type="entry name" value="EPS_sugtrans"/>
    <property type="match status" value="1"/>
</dbReference>
<dbReference type="GO" id="GO:0016020">
    <property type="term" value="C:membrane"/>
    <property type="evidence" value="ECO:0007669"/>
    <property type="project" value="UniProtKB-SubCell"/>
</dbReference>
<evidence type="ECO:0000256" key="2">
    <source>
        <dbReference type="ARBA" id="ARBA00006464"/>
    </source>
</evidence>
<comment type="caution">
    <text evidence="10">The sequence shown here is derived from an EMBL/GenBank/DDBJ whole genome shotgun (WGS) entry which is preliminary data.</text>
</comment>
<sequence>MTIDPNQSLEASPHRASLNQHAREVAAALSKEAISPRLLAGAVQAIEAIALILIGLAFWPSASSAAVPGLSELLLVVAAPLIAIFGIRSIGGYSIGALRDYLPVLSRILIGWALTIAIVAAGSFFFELQSDGRRAWLGIMFLVGATFFILERVTIAALVHRWTGQGRLERRAVIVGGGELAAELLEALGDQGRADVRICGLFDDRGGDRSPDEVAGVPKLGTVAELVEFARLARIDLLIVALPMSAENRVLQLLKRLWVLPVDIRISALGSKLRFTPRSYSYVGPVPLVDLFDRPIAGWDSLLKRAFDIVIATLALIVLSPVMLLTAIAIRLDSPGPVLFRQKRYGFNNEVIEVFKFRSMYHHMSDPAAKVAVTKGDARVTRIGRFIRRTSLDELPQLVNVLRGELSLVGPRPHAVNAHTENRLWDEVVDGYFARHKVKPGVTGWAQINGWRGEVDTPEKIRRRVEFDLQYIERWSVPFDLYILMMTPFSLINSENAY</sequence>
<evidence type="ECO:0000256" key="4">
    <source>
        <dbReference type="ARBA" id="ARBA00022692"/>
    </source>
</evidence>
<dbReference type="Pfam" id="PF02397">
    <property type="entry name" value="Bac_transf"/>
    <property type="match status" value="1"/>
</dbReference>
<dbReference type="RefSeq" id="WP_266337611.1">
    <property type="nucleotide sequence ID" value="NZ_JAPKNK010000002.1"/>
</dbReference>
<evidence type="ECO:0000256" key="3">
    <source>
        <dbReference type="ARBA" id="ARBA00022679"/>
    </source>
</evidence>
<evidence type="ECO:0000256" key="8">
    <source>
        <dbReference type="SAM" id="Phobius"/>
    </source>
</evidence>
<dbReference type="EC" id="2.7.8.31" evidence="10"/>
<dbReference type="Gene3D" id="3.40.50.720">
    <property type="entry name" value="NAD(P)-binding Rossmann-like Domain"/>
    <property type="match status" value="1"/>
</dbReference>
<keyword evidence="3 10" id="KW-0808">Transferase</keyword>
<dbReference type="Pfam" id="PF13727">
    <property type="entry name" value="CoA_binding_3"/>
    <property type="match status" value="1"/>
</dbReference>
<proteinExistence type="inferred from homology"/>
<evidence type="ECO:0000256" key="1">
    <source>
        <dbReference type="ARBA" id="ARBA00004141"/>
    </source>
</evidence>
<protein>
    <submittedName>
        <fullName evidence="10">Undecaprenyl-phosphate glucose phosphotransferase</fullName>
        <ecNumber evidence="10">2.7.8.31</ecNumber>
    </submittedName>
</protein>
<dbReference type="PANTHER" id="PTHR30576:SF0">
    <property type="entry name" value="UNDECAPRENYL-PHOSPHATE N-ACETYLGALACTOSAMINYL 1-PHOSPHATE TRANSFERASE-RELATED"/>
    <property type="match status" value="1"/>
</dbReference>
<feature type="transmembrane region" description="Helical" evidence="8">
    <location>
        <begin position="309"/>
        <end position="330"/>
    </location>
</feature>
<dbReference type="GO" id="GO:0089702">
    <property type="term" value="F:undecaprenyl-phosphate glucose phosphotransferase activity"/>
    <property type="evidence" value="ECO:0007669"/>
    <property type="project" value="UniProtKB-EC"/>
</dbReference>
<dbReference type="SUPFAM" id="SSF51735">
    <property type="entry name" value="NAD(P)-binding Rossmann-fold domains"/>
    <property type="match status" value="1"/>
</dbReference>
<dbReference type="PANTHER" id="PTHR30576">
    <property type="entry name" value="COLANIC BIOSYNTHESIS UDP-GLUCOSE LIPID CARRIER TRANSFERASE"/>
    <property type="match status" value="1"/>
</dbReference>
<evidence type="ECO:0000259" key="9">
    <source>
        <dbReference type="Pfam" id="PF02397"/>
    </source>
</evidence>
<dbReference type="NCBIfam" id="TIGR03023">
    <property type="entry name" value="WcaJ_sugtrans"/>
    <property type="match status" value="1"/>
</dbReference>
<dbReference type="GO" id="GO:0000271">
    <property type="term" value="P:polysaccharide biosynthetic process"/>
    <property type="evidence" value="ECO:0007669"/>
    <property type="project" value="UniProtKB-KW"/>
</dbReference>